<reference evidence="1" key="1">
    <citation type="submission" date="2022-10" db="EMBL/GenBank/DDBJ databases">
        <title>Complete Genome of Trichothecium roseum strain YXFP-22015, a Plant Pathogen Isolated from Citrus.</title>
        <authorList>
            <person name="Wang Y."/>
            <person name="Zhu L."/>
        </authorList>
    </citation>
    <scope>NUCLEOTIDE SEQUENCE</scope>
    <source>
        <strain evidence="1">YXFP-22015</strain>
    </source>
</reference>
<keyword evidence="2" id="KW-1185">Reference proteome</keyword>
<sequence>MAQAHWQALAAWNDFYDAFYVEDVRNLIFEMIAMGMNKPGTQYLVAEDSLGGVVGFVRWQTIPATGEPGPGTESDEVVARRKALLTTKEHLKDLWEKFGERGDEMEKVHDGVVKGRRHLHIVHLMIDPSYQRRGIGGVLLSAVTAKADAERLPAFITASREAHGLYLKHGFNDIGGGWPIDNAGWMERVVARERELGMEVSEREQLLARVREMEPEMEWLMVKESRL</sequence>
<comment type="caution">
    <text evidence="1">The sequence shown here is derived from an EMBL/GenBank/DDBJ whole genome shotgun (WGS) entry which is preliminary data.</text>
</comment>
<gene>
    <name evidence="1" type="ORF">N3K66_007875</name>
</gene>
<name>A0ACC0URX0_9HYPO</name>
<protein>
    <submittedName>
        <fullName evidence="1">Uncharacterized protein</fullName>
    </submittedName>
</protein>
<evidence type="ECO:0000313" key="2">
    <source>
        <dbReference type="Proteomes" id="UP001163324"/>
    </source>
</evidence>
<proteinExistence type="predicted"/>
<dbReference type="EMBL" id="CM047947">
    <property type="protein sequence ID" value="KAI9896853.1"/>
    <property type="molecule type" value="Genomic_DNA"/>
</dbReference>
<accession>A0ACC0URX0</accession>
<evidence type="ECO:0000313" key="1">
    <source>
        <dbReference type="EMBL" id="KAI9896853.1"/>
    </source>
</evidence>
<dbReference type="Proteomes" id="UP001163324">
    <property type="component" value="Chromosome 8"/>
</dbReference>
<organism evidence="1 2">
    <name type="scientific">Trichothecium roseum</name>
    <dbReference type="NCBI Taxonomy" id="47278"/>
    <lineage>
        <taxon>Eukaryota</taxon>
        <taxon>Fungi</taxon>
        <taxon>Dikarya</taxon>
        <taxon>Ascomycota</taxon>
        <taxon>Pezizomycotina</taxon>
        <taxon>Sordariomycetes</taxon>
        <taxon>Hypocreomycetidae</taxon>
        <taxon>Hypocreales</taxon>
        <taxon>Hypocreales incertae sedis</taxon>
        <taxon>Trichothecium</taxon>
    </lineage>
</organism>